<gene>
    <name evidence="2" type="ORF">HAX54_051905</name>
</gene>
<sequence>MTRWIMDPAQPEWPPRELGRNGLQQPITNNSPLCTHQTGTINNLSLWRSHSLKIKSSSPPHSGPGCLCPQFLPRSEEIGSISVYILRAADHFHYVLEWNHFEWNIFFSCHVPSS</sequence>
<name>A0ABS8SY86_DATST</name>
<keyword evidence="3" id="KW-1185">Reference proteome</keyword>
<accession>A0ABS8SY86</accession>
<dbReference type="EMBL" id="JACEIK010000932">
    <property type="protein sequence ID" value="MCD7464007.1"/>
    <property type="molecule type" value="Genomic_DNA"/>
</dbReference>
<evidence type="ECO:0000313" key="2">
    <source>
        <dbReference type="EMBL" id="MCD7464007.1"/>
    </source>
</evidence>
<feature type="region of interest" description="Disordered" evidence="1">
    <location>
        <begin position="1"/>
        <end position="32"/>
    </location>
</feature>
<feature type="compositionally biased region" description="Polar residues" evidence="1">
    <location>
        <begin position="22"/>
        <end position="32"/>
    </location>
</feature>
<protein>
    <submittedName>
        <fullName evidence="2">Uncharacterized protein</fullName>
    </submittedName>
</protein>
<dbReference type="Proteomes" id="UP000823775">
    <property type="component" value="Unassembled WGS sequence"/>
</dbReference>
<reference evidence="2 3" key="1">
    <citation type="journal article" date="2021" name="BMC Genomics">
        <title>Datura genome reveals duplications of psychoactive alkaloid biosynthetic genes and high mutation rate following tissue culture.</title>
        <authorList>
            <person name="Rajewski A."/>
            <person name="Carter-House D."/>
            <person name="Stajich J."/>
            <person name="Litt A."/>
        </authorList>
    </citation>
    <scope>NUCLEOTIDE SEQUENCE [LARGE SCALE GENOMIC DNA]</scope>
    <source>
        <strain evidence="2">AR-01</strain>
    </source>
</reference>
<comment type="caution">
    <text evidence="2">The sequence shown here is derived from an EMBL/GenBank/DDBJ whole genome shotgun (WGS) entry which is preliminary data.</text>
</comment>
<evidence type="ECO:0000313" key="3">
    <source>
        <dbReference type="Proteomes" id="UP000823775"/>
    </source>
</evidence>
<evidence type="ECO:0000256" key="1">
    <source>
        <dbReference type="SAM" id="MobiDB-lite"/>
    </source>
</evidence>
<proteinExistence type="predicted"/>
<organism evidence="2 3">
    <name type="scientific">Datura stramonium</name>
    <name type="common">Jimsonweed</name>
    <name type="synonym">Common thornapple</name>
    <dbReference type="NCBI Taxonomy" id="4076"/>
    <lineage>
        <taxon>Eukaryota</taxon>
        <taxon>Viridiplantae</taxon>
        <taxon>Streptophyta</taxon>
        <taxon>Embryophyta</taxon>
        <taxon>Tracheophyta</taxon>
        <taxon>Spermatophyta</taxon>
        <taxon>Magnoliopsida</taxon>
        <taxon>eudicotyledons</taxon>
        <taxon>Gunneridae</taxon>
        <taxon>Pentapetalae</taxon>
        <taxon>asterids</taxon>
        <taxon>lamiids</taxon>
        <taxon>Solanales</taxon>
        <taxon>Solanaceae</taxon>
        <taxon>Solanoideae</taxon>
        <taxon>Datureae</taxon>
        <taxon>Datura</taxon>
    </lineage>
</organism>